<proteinExistence type="predicted"/>
<evidence type="ECO:0000313" key="2">
    <source>
        <dbReference type="EMBL" id="KAF7319302.1"/>
    </source>
</evidence>
<dbReference type="OrthoDB" id="3256306at2759"/>
<protein>
    <submittedName>
        <fullName evidence="2">Uncharacterized protein</fullName>
    </submittedName>
</protein>
<keyword evidence="3" id="KW-1185">Reference proteome</keyword>
<evidence type="ECO:0000256" key="1">
    <source>
        <dbReference type="SAM" id="SignalP"/>
    </source>
</evidence>
<evidence type="ECO:0000313" key="3">
    <source>
        <dbReference type="Proteomes" id="UP000613580"/>
    </source>
</evidence>
<organism evidence="2 3">
    <name type="scientific">Mycena chlorophos</name>
    <name type="common">Agaric fungus</name>
    <name type="synonym">Agaricus chlorophos</name>
    <dbReference type="NCBI Taxonomy" id="658473"/>
    <lineage>
        <taxon>Eukaryota</taxon>
        <taxon>Fungi</taxon>
        <taxon>Dikarya</taxon>
        <taxon>Basidiomycota</taxon>
        <taxon>Agaricomycotina</taxon>
        <taxon>Agaricomycetes</taxon>
        <taxon>Agaricomycetidae</taxon>
        <taxon>Agaricales</taxon>
        <taxon>Marasmiineae</taxon>
        <taxon>Mycenaceae</taxon>
        <taxon>Mycena</taxon>
    </lineage>
</organism>
<reference evidence="2" key="1">
    <citation type="submission" date="2020-05" db="EMBL/GenBank/DDBJ databases">
        <title>Mycena genomes resolve the evolution of fungal bioluminescence.</title>
        <authorList>
            <person name="Tsai I.J."/>
        </authorList>
    </citation>
    <scope>NUCLEOTIDE SEQUENCE</scope>
    <source>
        <strain evidence="2">110903Hualien_Pintung</strain>
    </source>
</reference>
<sequence>MVSAAFFRIVTCFASAALTSASASPRQPVLTPRGYRDTADVHLVPHGGRISHVGKEIHVAHANGTIIEIVPAPTSPTTSAASRGPAGSVPLETGWLSDAYWINPNPAGALPIKWFSTDFVVPPPPVMVSEQTLFLFPGLLPLDGSSILQPVLQYGVSAVGGSTFWGVALWYVIGDQTIFVTPLRSVSSGTNLQGILSLLNFTTSTGAPTYTYWTTMLPGANSPAGLTIDVPFEFTWSTVTLEAYNVISLESYPPGSTTFRNISLQMEDGSVPKPPQQTWSVQNDWMDGFQTTVEVDSFSEGAVVIDYPISESS</sequence>
<feature type="signal peptide" evidence="1">
    <location>
        <begin position="1"/>
        <end position="23"/>
    </location>
</feature>
<keyword evidence="1" id="KW-0732">Signal</keyword>
<dbReference type="EMBL" id="JACAZE010000003">
    <property type="protein sequence ID" value="KAF7319302.1"/>
    <property type="molecule type" value="Genomic_DNA"/>
</dbReference>
<dbReference type="AlphaFoldDB" id="A0A8H6TM94"/>
<feature type="chain" id="PRO_5034443150" evidence="1">
    <location>
        <begin position="24"/>
        <end position="313"/>
    </location>
</feature>
<accession>A0A8H6TM94</accession>
<dbReference type="Proteomes" id="UP000613580">
    <property type="component" value="Unassembled WGS sequence"/>
</dbReference>
<gene>
    <name evidence="2" type="ORF">HMN09_00267700</name>
</gene>
<comment type="caution">
    <text evidence="2">The sequence shown here is derived from an EMBL/GenBank/DDBJ whole genome shotgun (WGS) entry which is preliminary data.</text>
</comment>
<name>A0A8H6TM94_MYCCL</name>